<dbReference type="RefSeq" id="WP_231013258.1">
    <property type="nucleotide sequence ID" value="NZ_BAAAEW010000034.1"/>
</dbReference>
<dbReference type="PANTHER" id="PTHR32305">
    <property type="match status" value="1"/>
</dbReference>
<evidence type="ECO:0000256" key="1">
    <source>
        <dbReference type="SAM" id="MobiDB-lite"/>
    </source>
</evidence>
<dbReference type="Pfam" id="PF05593">
    <property type="entry name" value="RHS_repeat"/>
    <property type="match status" value="1"/>
</dbReference>
<dbReference type="InterPro" id="IPR006530">
    <property type="entry name" value="YD"/>
</dbReference>
<dbReference type="Gene3D" id="2.180.10.10">
    <property type="entry name" value="RHS repeat-associated core"/>
    <property type="match status" value="2"/>
</dbReference>
<sequence length="702" mass="76175">MDLWEDKPPFCLGKKASLFAVGDPIYPLIGSSSYDVDLDAGLGGLKLRYDMRRKLPMDKQELAYPYAALPSFGPLVESSLHKRLIYQSGTGANMQASRGLGRWVSFAVTGGVFVPDPGVRDKLVAISGGWRYVDAQTRAEETYDSTGRLNTEKRADGTVLTYGYSTAAGEDAPAVGYLLTVQDQLGHLVKFKYDASGVITQVTRVDGQVIGAAYTGGNLSQLTWPDGKYLQFIYDKPGLAWALTGVVDEEGKRRVSFGYDDLGRATSTEEGTGFNKYTASWDAGMEPGWNITEEYDSVNNVIWIHHRWKNVGNAYVQGPLGYSNTVGASIVNGMSYASSQTQPGGSGCSAASSSQTFDANANVTSRVDFAGNRSCMAYDASNRETVRVEGLKTADTCPADVASYTASNPGPAKPQRKISTQWHPQWNLQTQVVEPNLITTTVYNDQTDLVDPAHPKLNCAPSAPALPDGSKIAVVCKRYEQATTDTLGDLSAANATVTDSRSWSYSYNQYGQVLTETDPRGKATTYEYWTEPTSFTGDGAAARGHTLGDLKTVTQGPNTANPLKTQYTEYNKLGQVLTTVLPNGSTESREYHLRGWLTKLTQTPAGGGTGLVTQYDYYATGLLKQVTQADGSWTLNTYDDAHRLTDVSSSDGNSEHYELDNAGNRTTESYYKGTDPATRTLVKTVTRTYDALGRMQSVSGLR</sequence>
<keyword evidence="3" id="KW-1185">Reference proteome</keyword>
<proteinExistence type="predicted"/>
<accession>A0ABN1KDE6</accession>
<dbReference type="PANTHER" id="PTHR32305:SF15">
    <property type="entry name" value="PROTEIN RHSA-RELATED"/>
    <property type="match status" value="1"/>
</dbReference>
<reference evidence="2 3" key="1">
    <citation type="journal article" date="2019" name="Int. J. Syst. Evol. Microbiol.">
        <title>The Global Catalogue of Microorganisms (GCM) 10K type strain sequencing project: providing services to taxonomists for standard genome sequencing and annotation.</title>
        <authorList>
            <consortium name="The Broad Institute Genomics Platform"/>
            <consortium name="The Broad Institute Genome Sequencing Center for Infectious Disease"/>
            <person name="Wu L."/>
            <person name="Ma J."/>
        </authorList>
    </citation>
    <scope>NUCLEOTIDE SEQUENCE [LARGE SCALE GENOMIC DNA]</scope>
    <source>
        <strain evidence="2 3">JCM 15503</strain>
    </source>
</reference>
<evidence type="ECO:0000313" key="2">
    <source>
        <dbReference type="EMBL" id="GAA0763239.1"/>
    </source>
</evidence>
<evidence type="ECO:0008006" key="4">
    <source>
        <dbReference type="Google" id="ProtNLM"/>
    </source>
</evidence>
<comment type="caution">
    <text evidence="2">The sequence shown here is derived from an EMBL/GenBank/DDBJ whole genome shotgun (WGS) entry which is preliminary data.</text>
</comment>
<dbReference type="EMBL" id="BAAAEW010000034">
    <property type="protein sequence ID" value="GAA0763239.1"/>
    <property type="molecule type" value="Genomic_DNA"/>
</dbReference>
<dbReference type="InterPro" id="IPR031325">
    <property type="entry name" value="RHS_repeat"/>
</dbReference>
<evidence type="ECO:0000313" key="3">
    <source>
        <dbReference type="Proteomes" id="UP001500279"/>
    </source>
</evidence>
<protein>
    <recommendedName>
        <fullName evidence="4">RHS repeat protein</fullName>
    </recommendedName>
</protein>
<dbReference type="Proteomes" id="UP001500279">
    <property type="component" value="Unassembled WGS sequence"/>
</dbReference>
<name>A0ABN1KDE6_9BURK</name>
<organism evidence="2 3">
    <name type="scientific">Ideonella azotifigens</name>
    <dbReference type="NCBI Taxonomy" id="513160"/>
    <lineage>
        <taxon>Bacteria</taxon>
        <taxon>Pseudomonadati</taxon>
        <taxon>Pseudomonadota</taxon>
        <taxon>Betaproteobacteria</taxon>
        <taxon>Burkholderiales</taxon>
        <taxon>Sphaerotilaceae</taxon>
        <taxon>Ideonella</taxon>
    </lineage>
</organism>
<dbReference type="InterPro" id="IPR050708">
    <property type="entry name" value="T6SS_VgrG/RHS"/>
</dbReference>
<gene>
    <name evidence="2" type="ORF">GCM10009107_48420</name>
</gene>
<dbReference type="NCBIfam" id="TIGR01643">
    <property type="entry name" value="YD_repeat_2x"/>
    <property type="match status" value="1"/>
</dbReference>
<feature type="region of interest" description="Disordered" evidence="1">
    <location>
        <begin position="646"/>
        <end position="673"/>
    </location>
</feature>